<evidence type="ECO:0000256" key="1">
    <source>
        <dbReference type="SAM" id="MobiDB-lite"/>
    </source>
</evidence>
<feature type="non-terminal residue" evidence="2">
    <location>
        <position position="1"/>
    </location>
</feature>
<comment type="caution">
    <text evidence="2">The sequence shown here is derived from an EMBL/GenBank/DDBJ whole genome shotgun (WGS) entry which is preliminary data.</text>
</comment>
<dbReference type="EMBL" id="QJKJ01005099">
    <property type="protein sequence ID" value="RDX91511.1"/>
    <property type="molecule type" value="Genomic_DNA"/>
</dbReference>
<feature type="compositionally biased region" description="Polar residues" evidence="1">
    <location>
        <begin position="24"/>
        <end position="40"/>
    </location>
</feature>
<gene>
    <name evidence="2" type="ORF">CR513_26495</name>
</gene>
<protein>
    <submittedName>
        <fullName evidence="2">Uncharacterized protein</fullName>
    </submittedName>
</protein>
<feature type="region of interest" description="Disordered" evidence="1">
    <location>
        <begin position="1"/>
        <end position="45"/>
    </location>
</feature>
<accession>A0A371GLR4</accession>
<evidence type="ECO:0000313" key="2">
    <source>
        <dbReference type="EMBL" id="RDX91511.1"/>
    </source>
</evidence>
<evidence type="ECO:0000313" key="3">
    <source>
        <dbReference type="Proteomes" id="UP000257109"/>
    </source>
</evidence>
<keyword evidence="3" id="KW-1185">Reference proteome</keyword>
<proteinExistence type="predicted"/>
<dbReference type="Proteomes" id="UP000257109">
    <property type="component" value="Unassembled WGS sequence"/>
</dbReference>
<reference evidence="2" key="1">
    <citation type="submission" date="2018-05" db="EMBL/GenBank/DDBJ databases">
        <title>Draft genome of Mucuna pruriens seed.</title>
        <authorList>
            <person name="Nnadi N.E."/>
            <person name="Vos R."/>
            <person name="Hasami M.H."/>
            <person name="Devisetty U.K."/>
            <person name="Aguiy J.C."/>
        </authorList>
    </citation>
    <scope>NUCLEOTIDE SEQUENCE [LARGE SCALE GENOMIC DNA]</scope>
    <source>
        <strain evidence="2">JCA_2017</strain>
    </source>
</reference>
<dbReference type="AlphaFoldDB" id="A0A371GLR4"/>
<organism evidence="2 3">
    <name type="scientific">Mucuna pruriens</name>
    <name type="common">Velvet bean</name>
    <name type="synonym">Dolichos pruriens</name>
    <dbReference type="NCBI Taxonomy" id="157652"/>
    <lineage>
        <taxon>Eukaryota</taxon>
        <taxon>Viridiplantae</taxon>
        <taxon>Streptophyta</taxon>
        <taxon>Embryophyta</taxon>
        <taxon>Tracheophyta</taxon>
        <taxon>Spermatophyta</taxon>
        <taxon>Magnoliopsida</taxon>
        <taxon>eudicotyledons</taxon>
        <taxon>Gunneridae</taxon>
        <taxon>Pentapetalae</taxon>
        <taxon>rosids</taxon>
        <taxon>fabids</taxon>
        <taxon>Fabales</taxon>
        <taxon>Fabaceae</taxon>
        <taxon>Papilionoideae</taxon>
        <taxon>50 kb inversion clade</taxon>
        <taxon>NPAAA clade</taxon>
        <taxon>indigoferoid/millettioid clade</taxon>
        <taxon>Phaseoleae</taxon>
        <taxon>Mucuna</taxon>
    </lineage>
</organism>
<name>A0A371GLR4_MUCPR</name>
<sequence>MEHPTDMCPTLQETELDHPESVGSIGSSHMQTSRLRANNSDGHHTDRIQIKGHMQLKDSVQTGTCLRAKAAINSRI</sequence>